<dbReference type="SUPFAM" id="SSF47072">
    <property type="entry name" value="Cysteine alpha-hairpin motif"/>
    <property type="match status" value="1"/>
</dbReference>
<reference evidence="3" key="1">
    <citation type="journal article" date="2018" name="Nat. Microbiol.">
        <title>Leveraging single-cell genomics to expand the fungal tree of life.</title>
        <authorList>
            <person name="Ahrendt S.R."/>
            <person name="Quandt C.A."/>
            <person name="Ciobanu D."/>
            <person name="Clum A."/>
            <person name="Salamov A."/>
            <person name="Andreopoulos B."/>
            <person name="Cheng J.F."/>
            <person name="Woyke T."/>
            <person name="Pelin A."/>
            <person name="Henrissat B."/>
            <person name="Reynolds N.K."/>
            <person name="Benny G.L."/>
            <person name="Smith M.E."/>
            <person name="James T.Y."/>
            <person name="Grigoriev I.V."/>
        </authorList>
    </citation>
    <scope>NUCLEOTIDE SEQUENCE [LARGE SCALE GENOMIC DNA]</scope>
    <source>
        <strain evidence="3">ATCC 52028</strain>
    </source>
</reference>
<feature type="region of interest" description="Disordered" evidence="1">
    <location>
        <begin position="65"/>
        <end position="159"/>
    </location>
</feature>
<evidence type="ECO:0000313" key="2">
    <source>
        <dbReference type="EMBL" id="RKO99401.1"/>
    </source>
</evidence>
<proteinExistence type="predicted"/>
<dbReference type="EMBL" id="ML014288">
    <property type="protein sequence ID" value="RKO99401.1"/>
    <property type="molecule type" value="Genomic_DNA"/>
</dbReference>
<evidence type="ECO:0008006" key="4">
    <source>
        <dbReference type="Google" id="ProtNLM"/>
    </source>
</evidence>
<gene>
    <name evidence="2" type="ORF">CXG81DRAFT_20513</name>
</gene>
<feature type="compositionally biased region" description="Low complexity" evidence="1">
    <location>
        <begin position="146"/>
        <end position="159"/>
    </location>
</feature>
<dbReference type="OrthoDB" id="9971592at2759"/>
<accession>A0A4P9X321</accession>
<evidence type="ECO:0000256" key="1">
    <source>
        <dbReference type="SAM" id="MobiDB-lite"/>
    </source>
</evidence>
<dbReference type="InterPro" id="IPR009069">
    <property type="entry name" value="Cys_alpha_HP_mot_SF"/>
</dbReference>
<organism evidence="2 3">
    <name type="scientific">Caulochytrium protostelioides</name>
    <dbReference type="NCBI Taxonomy" id="1555241"/>
    <lineage>
        <taxon>Eukaryota</taxon>
        <taxon>Fungi</taxon>
        <taxon>Fungi incertae sedis</taxon>
        <taxon>Chytridiomycota</taxon>
        <taxon>Chytridiomycota incertae sedis</taxon>
        <taxon>Chytridiomycetes</taxon>
        <taxon>Caulochytriales</taxon>
        <taxon>Caulochytriaceae</taxon>
        <taxon>Caulochytrium</taxon>
    </lineage>
</organism>
<keyword evidence="3" id="KW-1185">Reference proteome</keyword>
<feature type="compositionally biased region" description="Polar residues" evidence="1">
    <location>
        <begin position="74"/>
        <end position="86"/>
    </location>
</feature>
<dbReference type="AlphaFoldDB" id="A0A4P9X321"/>
<sequence>MGAHPSKLAPLIDFCDEQLKASQACMAQYDHDRERYWRPCRDTFLAYRECKRQWSDLKLQMNLQQARERHEAAKSQSTAEASTPPSQGYDAFFDQLGGPSEATSRDASPGSDDPTPPHVDAAADACSSRPRYGAETCSRPSDPHPSDASSPSIPSAAAL</sequence>
<dbReference type="Proteomes" id="UP000274922">
    <property type="component" value="Unassembled WGS sequence"/>
</dbReference>
<evidence type="ECO:0000313" key="3">
    <source>
        <dbReference type="Proteomes" id="UP000274922"/>
    </source>
</evidence>
<name>A0A4P9X321_9FUNG</name>
<protein>
    <recommendedName>
        <fullName evidence="4">CHCH domain-containing protein</fullName>
    </recommendedName>
</protein>